<name>A0A6P7H101_DIAVI</name>
<comment type="subcellular location">
    <subcellularLocation>
        <location evidence="1">Nucleus</location>
    </subcellularLocation>
</comment>
<dbReference type="AlphaFoldDB" id="A0A6P7H101"/>
<dbReference type="PANTHER" id="PTHR24394">
    <property type="entry name" value="ZINC FINGER PROTEIN"/>
    <property type="match status" value="1"/>
</dbReference>
<evidence type="ECO:0000259" key="10">
    <source>
        <dbReference type="PROSITE" id="PS50157"/>
    </source>
</evidence>
<keyword evidence="7" id="KW-0804">Transcription</keyword>
<evidence type="ECO:0000256" key="5">
    <source>
        <dbReference type="ARBA" id="ARBA00022833"/>
    </source>
</evidence>
<protein>
    <submittedName>
        <fullName evidence="11">Zinc finger protein 235-like</fullName>
    </submittedName>
</protein>
<dbReference type="FunFam" id="3.30.160.60:FF:001289">
    <property type="entry name" value="Zinc finger protein 574"/>
    <property type="match status" value="1"/>
</dbReference>
<dbReference type="PROSITE" id="PS00028">
    <property type="entry name" value="ZINC_FINGER_C2H2_1"/>
    <property type="match status" value="2"/>
</dbReference>
<evidence type="ECO:0000256" key="6">
    <source>
        <dbReference type="ARBA" id="ARBA00023015"/>
    </source>
</evidence>
<proteinExistence type="predicted"/>
<feature type="domain" description="C2H2-type" evidence="10">
    <location>
        <begin position="192"/>
        <end position="219"/>
    </location>
</feature>
<evidence type="ECO:0000256" key="7">
    <source>
        <dbReference type="ARBA" id="ARBA00023163"/>
    </source>
</evidence>
<gene>
    <name evidence="11" type="primary">LOC114344766</name>
</gene>
<evidence type="ECO:0000256" key="9">
    <source>
        <dbReference type="PROSITE-ProRule" id="PRU00042"/>
    </source>
</evidence>
<dbReference type="SMART" id="SM00355">
    <property type="entry name" value="ZnF_C2H2"/>
    <property type="match status" value="2"/>
</dbReference>
<keyword evidence="6" id="KW-0805">Transcription regulation</keyword>
<keyword evidence="3" id="KW-0677">Repeat</keyword>
<reference evidence="11" key="1">
    <citation type="submission" date="2025-08" db="UniProtKB">
        <authorList>
            <consortium name="RefSeq"/>
        </authorList>
    </citation>
    <scope>IDENTIFICATION</scope>
    <source>
        <tissue evidence="11">Whole insect</tissue>
    </source>
</reference>
<evidence type="ECO:0000256" key="1">
    <source>
        <dbReference type="ARBA" id="ARBA00004123"/>
    </source>
</evidence>
<evidence type="ECO:0000256" key="4">
    <source>
        <dbReference type="ARBA" id="ARBA00022771"/>
    </source>
</evidence>
<accession>A0A6P7H101</accession>
<dbReference type="PANTHER" id="PTHR24394:SF44">
    <property type="entry name" value="ZINC FINGER PROTEIN 271-LIKE"/>
    <property type="match status" value="1"/>
</dbReference>
<dbReference type="Pfam" id="PF00096">
    <property type="entry name" value="zf-C2H2"/>
    <property type="match status" value="1"/>
</dbReference>
<dbReference type="FunFam" id="3.30.160.60:FF:000446">
    <property type="entry name" value="Zinc finger protein"/>
    <property type="match status" value="1"/>
</dbReference>
<dbReference type="SUPFAM" id="SSF57667">
    <property type="entry name" value="beta-beta-alpha zinc fingers"/>
    <property type="match status" value="1"/>
</dbReference>
<dbReference type="Gene3D" id="3.30.160.60">
    <property type="entry name" value="Classic Zinc Finger"/>
    <property type="match status" value="2"/>
</dbReference>
<dbReference type="InterPro" id="IPR013087">
    <property type="entry name" value="Znf_C2H2_type"/>
</dbReference>
<dbReference type="PROSITE" id="PS50157">
    <property type="entry name" value="ZINC_FINGER_C2H2_2"/>
    <property type="match status" value="2"/>
</dbReference>
<evidence type="ECO:0000256" key="3">
    <source>
        <dbReference type="ARBA" id="ARBA00022737"/>
    </source>
</evidence>
<dbReference type="GO" id="GO:0008270">
    <property type="term" value="F:zinc ion binding"/>
    <property type="evidence" value="ECO:0007669"/>
    <property type="project" value="UniProtKB-KW"/>
</dbReference>
<sequence>MSDLAKCIRTRGSVKKRLTFLERFIDLIKTSEPNNKPSITDATIRINELELIDKDFEIIQLEIEVNCPEQQLEENYEEREQFKKRYYDTLSFLKTYIESISANPTSNNSLSCNSYNKDPLQNIIIPKAKLQIFKGEYDMWLEFKSCSYEENKMKSMETLTAHSSHTGSYTGRHAEGKPLNKNMKAVTARRPGKCEICFKRFSQACNLKLHLRVHIGERPYTCEICFKQFKERGHLKRHWMMHTEEKPHK</sequence>
<dbReference type="InterPro" id="IPR036236">
    <property type="entry name" value="Znf_C2H2_sf"/>
</dbReference>
<dbReference type="GO" id="GO:0005634">
    <property type="term" value="C:nucleus"/>
    <property type="evidence" value="ECO:0007669"/>
    <property type="project" value="UniProtKB-SubCell"/>
</dbReference>
<evidence type="ECO:0000256" key="2">
    <source>
        <dbReference type="ARBA" id="ARBA00022723"/>
    </source>
</evidence>
<keyword evidence="5" id="KW-0862">Zinc</keyword>
<organism evidence="11">
    <name type="scientific">Diabrotica virgifera virgifera</name>
    <name type="common">western corn rootworm</name>
    <dbReference type="NCBI Taxonomy" id="50390"/>
    <lineage>
        <taxon>Eukaryota</taxon>
        <taxon>Metazoa</taxon>
        <taxon>Ecdysozoa</taxon>
        <taxon>Arthropoda</taxon>
        <taxon>Hexapoda</taxon>
        <taxon>Insecta</taxon>
        <taxon>Pterygota</taxon>
        <taxon>Neoptera</taxon>
        <taxon>Endopterygota</taxon>
        <taxon>Coleoptera</taxon>
        <taxon>Polyphaga</taxon>
        <taxon>Cucujiformia</taxon>
        <taxon>Chrysomeloidea</taxon>
        <taxon>Chrysomelidae</taxon>
        <taxon>Galerucinae</taxon>
        <taxon>Diabroticina</taxon>
        <taxon>Diabroticites</taxon>
        <taxon>Diabrotica</taxon>
    </lineage>
</organism>
<evidence type="ECO:0000313" key="11">
    <source>
        <dbReference type="RefSeq" id="XP_028151398.1"/>
    </source>
</evidence>
<dbReference type="GO" id="GO:0000981">
    <property type="term" value="F:DNA-binding transcription factor activity, RNA polymerase II-specific"/>
    <property type="evidence" value="ECO:0007669"/>
    <property type="project" value="TreeGrafter"/>
</dbReference>
<feature type="non-terminal residue" evidence="11">
    <location>
        <position position="249"/>
    </location>
</feature>
<keyword evidence="8" id="KW-0539">Nucleus</keyword>
<dbReference type="RefSeq" id="XP_028151398.1">
    <property type="nucleotide sequence ID" value="XM_028295597.1"/>
</dbReference>
<dbReference type="Pfam" id="PF13894">
    <property type="entry name" value="zf-C2H2_4"/>
    <property type="match status" value="1"/>
</dbReference>
<evidence type="ECO:0000256" key="8">
    <source>
        <dbReference type="ARBA" id="ARBA00023242"/>
    </source>
</evidence>
<keyword evidence="2" id="KW-0479">Metal-binding</keyword>
<feature type="domain" description="C2H2-type" evidence="10">
    <location>
        <begin position="220"/>
        <end position="247"/>
    </location>
</feature>
<dbReference type="InParanoid" id="A0A6P7H101"/>
<keyword evidence="4 9" id="KW-0863">Zinc-finger</keyword>